<evidence type="ECO:0000256" key="16">
    <source>
        <dbReference type="SAM" id="SignalP"/>
    </source>
</evidence>
<dbReference type="RefSeq" id="WP_165418768.1">
    <property type="nucleotide sequence ID" value="NZ_BBQY01000020.1"/>
</dbReference>
<evidence type="ECO:0000256" key="14">
    <source>
        <dbReference type="PROSITE-ProRule" id="PRU01360"/>
    </source>
</evidence>
<evidence type="ECO:0000256" key="3">
    <source>
        <dbReference type="ARBA" id="ARBA00022448"/>
    </source>
</evidence>
<evidence type="ECO:0000256" key="4">
    <source>
        <dbReference type="ARBA" id="ARBA00022452"/>
    </source>
</evidence>
<evidence type="ECO:0000256" key="13">
    <source>
        <dbReference type="ARBA" id="ARBA00023237"/>
    </source>
</evidence>
<comment type="subcellular location">
    <subcellularLocation>
        <location evidence="1 14">Cell outer membrane</location>
        <topology evidence="1 14">Multi-pass membrane protein</topology>
    </subcellularLocation>
</comment>
<evidence type="ECO:0000256" key="7">
    <source>
        <dbReference type="ARBA" id="ARBA00022729"/>
    </source>
</evidence>
<dbReference type="CDD" id="cd01347">
    <property type="entry name" value="ligand_gated_channel"/>
    <property type="match status" value="1"/>
</dbReference>
<dbReference type="InterPro" id="IPR012910">
    <property type="entry name" value="Plug_dom"/>
</dbReference>
<evidence type="ECO:0000256" key="8">
    <source>
        <dbReference type="ARBA" id="ARBA00023004"/>
    </source>
</evidence>
<keyword evidence="8" id="KW-0408">Iron</keyword>
<dbReference type="AlphaFoldDB" id="A0A401J4T1"/>
<evidence type="ECO:0000256" key="15">
    <source>
        <dbReference type="RuleBase" id="RU003357"/>
    </source>
</evidence>
<keyword evidence="6 14" id="KW-0812">Transmembrane</keyword>
<keyword evidence="9" id="KW-0406">Ion transport</keyword>
<reference evidence="19 20" key="1">
    <citation type="submission" date="2014-12" db="EMBL/GenBank/DDBJ databases">
        <title>Whole genome sequencing of Sphingobium xenophagum OW59.</title>
        <authorList>
            <person name="Ohta Y."/>
            <person name="Nishi S."/>
            <person name="Hatada Y."/>
        </authorList>
    </citation>
    <scope>NUCLEOTIDE SEQUENCE [LARGE SCALE GENOMIC DNA]</scope>
    <source>
        <strain evidence="19 20">OW59</strain>
    </source>
</reference>
<keyword evidence="20" id="KW-1185">Reference proteome</keyword>
<name>A0A401J4T1_SPHXE</name>
<dbReference type="GO" id="GO:0015891">
    <property type="term" value="P:siderophore transport"/>
    <property type="evidence" value="ECO:0007669"/>
    <property type="project" value="InterPro"/>
</dbReference>
<feature type="chain" id="PRO_5019429904" evidence="16">
    <location>
        <begin position="18"/>
        <end position="721"/>
    </location>
</feature>
<evidence type="ECO:0000313" key="20">
    <source>
        <dbReference type="Proteomes" id="UP000290975"/>
    </source>
</evidence>
<dbReference type="PANTHER" id="PTHR32552:SF74">
    <property type="entry name" value="HYDROXAMATE SIDEROPHORE RECEPTOR FHUE"/>
    <property type="match status" value="1"/>
</dbReference>
<accession>A0A401J4T1</accession>
<dbReference type="InterPro" id="IPR010105">
    <property type="entry name" value="TonB_sidphr_rcpt"/>
</dbReference>
<dbReference type="Gene3D" id="2.40.170.20">
    <property type="entry name" value="TonB-dependent receptor, beta-barrel domain"/>
    <property type="match status" value="1"/>
</dbReference>
<keyword evidence="4 14" id="KW-1134">Transmembrane beta strand</keyword>
<keyword evidence="11 14" id="KW-0472">Membrane</keyword>
<evidence type="ECO:0000313" key="19">
    <source>
        <dbReference type="EMBL" id="GBH31608.1"/>
    </source>
</evidence>
<dbReference type="PROSITE" id="PS52016">
    <property type="entry name" value="TONB_DEPENDENT_REC_3"/>
    <property type="match status" value="1"/>
</dbReference>
<evidence type="ECO:0000256" key="1">
    <source>
        <dbReference type="ARBA" id="ARBA00004571"/>
    </source>
</evidence>
<dbReference type="NCBIfam" id="TIGR01783">
    <property type="entry name" value="TonB-siderophor"/>
    <property type="match status" value="1"/>
</dbReference>
<dbReference type="GO" id="GO:0009279">
    <property type="term" value="C:cell outer membrane"/>
    <property type="evidence" value="ECO:0007669"/>
    <property type="project" value="UniProtKB-SubCell"/>
</dbReference>
<keyword evidence="3 14" id="KW-0813">Transport</keyword>
<comment type="similarity">
    <text evidence="2 14 15">Belongs to the TonB-dependent receptor family.</text>
</comment>
<evidence type="ECO:0000256" key="2">
    <source>
        <dbReference type="ARBA" id="ARBA00009810"/>
    </source>
</evidence>
<evidence type="ECO:0000256" key="10">
    <source>
        <dbReference type="ARBA" id="ARBA00023077"/>
    </source>
</evidence>
<dbReference type="Pfam" id="PF00593">
    <property type="entry name" value="TonB_dep_Rec_b-barrel"/>
    <property type="match status" value="1"/>
</dbReference>
<evidence type="ECO:0000256" key="5">
    <source>
        <dbReference type="ARBA" id="ARBA00022496"/>
    </source>
</evidence>
<evidence type="ECO:0000256" key="12">
    <source>
        <dbReference type="ARBA" id="ARBA00023170"/>
    </source>
</evidence>
<gene>
    <name evidence="19" type="ORF">MBESOW_P2865</name>
</gene>
<evidence type="ECO:0000259" key="18">
    <source>
        <dbReference type="Pfam" id="PF07715"/>
    </source>
</evidence>
<evidence type="ECO:0000256" key="11">
    <source>
        <dbReference type="ARBA" id="ARBA00023136"/>
    </source>
</evidence>
<dbReference type="Proteomes" id="UP000290975">
    <property type="component" value="Unassembled WGS sequence"/>
</dbReference>
<proteinExistence type="inferred from homology"/>
<dbReference type="GO" id="GO:0015344">
    <property type="term" value="F:siderophore uptake transmembrane transporter activity"/>
    <property type="evidence" value="ECO:0007669"/>
    <property type="project" value="TreeGrafter"/>
</dbReference>
<dbReference type="Gene3D" id="2.170.130.10">
    <property type="entry name" value="TonB-dependent receptor, plug domain"/>
    <property type="match status" value="1"/>
</dbReference>
<keyword evidence="5" id="KW-0410">Iron transport</keyword>
<dbReference type="PANTHER" id="PTHR32552">
    <property type="entry name" value="FERRICHROME IRON RECEPTOR-RELATED"/>
    <property type="match status" value="1"/>
</dbReference>
<comment type="caution">
    <text evidence="19">The sequence shown here is derived from an EMBL/GenBank/DDBJ whole genome shotgun (WGS) entry which is preliminary data.</text>
</comment>
<dbReference type="Pfam" id="PF07715">
    <property type="entry name" value="Plug"/>
    <property type="match status" value="1"/>
</dbReference>
<dbReference type="FunFam" id="2.170.130.10:FF:000010">
    <property type="entry name" value="Ferripyoverdine receptor"/>
    <property type="match status" value="1"/>
</dbReference>
<dbReference type="InterPro" id="IPR000531">
    <property type="entry name" value="Beta-barrel_TonB"/>
</dbReference>
<evidence type="ECO:0000256" key="6">
    <source>
        <dbReference type="ARBA" id="ARBA00022692"/>
    </source>
</evidence>
<dbReference type="InterPro" id="IPR037066">
    <property type="entry name" value="Plug_dom_sf"/>
</dbReference>
<dbReference type="GO" id="GO:0038023">
    <property type="term" value="F:signaling receptor activity"/>
    <property type="evidence" value="ECO:0007669"/>
    <property type="project" value="InterPro"/>
</dbReference>
<evidence type="ECO:0000259" key="17">
    <source>
        <dbReference type="Pfam" id="PF00593"/>
    </source>
</evidence>
<evidence type="ECO:0000256" key="9">
    <source>
        <dbReference type="ARBA" id="ARBA00023065"/>
    </source>
</evidence>
<keyword evidence="13 14" id="KW-0998">Cell outer membrane</keyword>
<keyword evidence="7 16" id="KW-0732">Signal</keyword>
<keyword evidence="12 19" id="KW-0675">Receptor</keyword>
<dbReference type="InterPro" id="IPR039426">
    <property type="entry name" value="TonB-dep_rcpt-like"/>
</dbReference>
<feature type="domain" description="TonB-dependent receptor-like beta-barrel" evidence="17">
    <location>
        <begin position="233"/>
        <end position="691"/>
    </location>
</feature>
<feature type="signal peptide" evidence="16">
    <location>
        <begin position="1"/>
        <end position="17"/>
    </location>
</feature>
<feature type="domain" description="TonB-dependent receptor plug" evidence="18">
    <location>
        <begin position="57"/>
        <end position="157"/>
    </location>
</feature>
<sequence>MPALLTILAATAAAVPAAEAPNAPRETEIIVTGARTEGQDDYAVKKQTTTMRFRLSQRETPQSVSVVTRAQIEDFQLNDINDLLKTVPGVQVQAQETDRIYYSARGFDIQTFQIDGIGLPFAFEVQTGSIDTAIYDHIDVVRGAPGLLSSTGNPSAVVNFIRKRPTRLFQVSGSAQYGSYDHLRLDADVSVPLTNDGGIRARAVGAYLDEDSYLDRYGLRRWTGYGIVEADLGPQTTLTLGYGHQDHQSRGATWGALPLYYTDGTRIDLPRSANSGPDWAGWNVIDRQIFGDIVHHFNDDWHAKLTVVRRAVSEDDRLFYVYGNPSAAFPDGIDPALSDPAISGNIRSYPGAFRAETRNLTIDAYVAGKVALFGREHDVMFGVNRSAQRYVQTSGYDYGAIGLELSIDDVLSGNTPEPNFPSVFNTSFLESGDRTTKRETGYGLIRLSLTDPLKLMLGGNLTHATSKGFSYGANMAYDWTRFLPFVGATYDLTDNISAYASFATIFNPQTQTSIDRQLIAPIKGDNLEAGFKGEWYGGRLNASIAIFQARQNNTAEAAGFDPTIGQTVYRGVDAKSQGIEFEFAGMIAPGLQATGGYSIMRLRGENDQPVRTFVPRQLGRLNLTYSPPTLPALKVGAAVQYQSKIYLEPGTISTTTDQPIRITQPKYVLLDLLASYKLTDNIQISANLKNVTNAKYLTALNYDQGYYGAPRTILGTISLKY</sequence>
<dbReference type="InterPro" id="IPR036942">
    <property type="entry name" value="Beta-barrel_TonB_sf"/>
</dbReference>
<keyword evidence="10 15" id="KW-0798">TonB box</keyword>
<organism evidence="19 20">
    <name type="scientific">Sphingobium xenophagum</name>
    <dbReference type="NCBI Taxonomy" id="121428"/>
    <lineage>
        <taxon>Bacteria</taxon>
        <taxon>Pseudomonadati</taxon>
        <taxon>Pseudomonadota</taxon>
        <taxon>Alphaproteobacteria</taxon>
        <taxon>Sphingomonadales</taxon>
        <taxon>Sphingomonadaceae</taxon>
        <taxon>Sphingobium</taxon>
    </lineage>
</organism>
<dbReference type="SUPFAM" id="SSF56935">
    <property type="entry name" value="Porins"/>
    <property type="match status" value="1"/>
</dbReference>
<protein>
    <submittedName>
        <fullName evidence="19">Outer-membrane receptor for ferric coprogen and ferric-rhodotorulic acid</fullName>
    </submittedName>
</protein>
<dbReference type="EMBL" id="BBQY01000020">
    <property type="protein sequence ID" value="GBH31608.1"/>
    <property type="molecule type" value="Genomic_DNA"/>
</dbReference>